<dbReference type="RefSeq" id="WP_160722416.1">
    <property type="nucleotide sequence ID" value="NZ_SUMG01000016.1"/>
</dbReference>
<evidence type="ECO:0000313" key="1">
    <source>
        <dbReference type="EMBL" id="NBG89097.1"/>
    </source>
</evidence>
<dbReference type="Pfam" id="PF02583">
    <property type="entry name" value="Trns_repr_metal"/>
    <property type="match status" value="1"/>
</dbReference>
<sequence>MEEFVRPTSEKAPTAEAAKKQKALLDRMSRIEGQLRGIRKMIEQDTYCDDVINQIEASRSALKSVQLVLLDNHIKHCVKAQLQQGEDEVIEEVLKTVKRLTK</sequence>
<dbReference type="GO" id="GO:0045892">
    <property type="term" value="P:negative regulation of DNA-templated transcription"/>
    <property type="evidence" value="ECO:0007669"/>
    <property type="project" value="UniProtKB-ARBA"/>
</dbReference>
<dbReference type="Proteomes" id="UP000449710">
    <property type="component" value="Unassembled WGS sequence"/>
</dbReference>
<proteinExistence type="predicted"/>
<protein>
    <submittedName>
        <fullName evidence="1">Metal-sensing transcriptional repressor</fullName>
    </submittedName>
</protein>
<accession>A0AA44BEM3</accession>
<comment type="caution">
    <text evidence="1">The sequence shown here is derived from an EMBL/GenBank/DDBJ whole genome shotgun (WGS) entry which is preliminary data.</text>
</comment>
<dbReference type="GO" id="GO:0003677">
    <property type="term" value="F:DNA binding"/>
    <property type="evidence" value="ECO:0007669"/>
    <property type="project" value="InterPro"/>
</dbReference>
<organism evidence="1 2">
    <name type="scientific">Isachenkonia alkalipeptolytica</name>
    <dbReference type="NCBI Taxonomy" id="2565777"/>
    <lineage>
        <taxon>Bacteria</taxon>
        <taxon>Bacillati</taxon>
        <taxon>Bacillota</taxon>
        <taxon>Clostridia</taxon>
        <taxon>Eubacteriales</taxon>
        <taxon>Clostridiaceae</taxon>
        <taxon>Isachenkonia</taxon>
    </lineage>
</organism>
<name>A0AA44BEM3_9CLOT</name>
<dbReference type="AlphaFoldDB" id="A0AA44BEM3"/>
<dbReference type="GO" id="GO:0046872">
    <property type="term" value="F:metal ion binding"/>
    <property type="evidence" value="ECO:0007669"/>
    <property type="project" value="InterPro"/>
</dbReference>
<dbReference type="InterPro" id="IPR003735">
    <property type="entry name" value="Metal_Tscrpt_repr"/>
</dbReference>
<dbReference type="Gene3D" id="1.20.58.1000">
    <property type="entry name" value="Metal-sensitive repressor, helix protomer"/>
    <property type="match status" value="1"/>
</dbReference>
<keyword evidence="2" id="KW-1185">Reference proteome</keyword>
<dbReference type="PANTHER" id="PTHR33677">
    <property type="entry name" value="TRANSCRIPTIONAL REPRESSOR FRMR-RELATED"/>
    <property type="match status" value="1"/>
</dbReference>
<dbReference type="PANTHER" id="PTHR33677:SF3">
    <property type="entry name" value="COPPER-SENSING TRANSCRIPTIONAL REPRESSOR RICR"/>
    <property type="match status" value="1"/>
</dbReference>
<reference evidence="1 2" key="1">
    <citation type="submission" date="2019-04" db="EMBL/GenBank/DDBJ databases">
        <title>Isachenkonia alkalipeptolytica gen. nov. sp. nov. a new anaerobic, alkiliphilic organothrophic bacterium capable to reduce synthesized ferrihydrite isolated from a soda lake.</title>
        <authorList>
            <person name="Toshchakov S.V."/>
            <person name="Zavarzina D.G."/>
            <person name="Zhilina T.N."/>
            <person name="Kostrikina N.A."/>
            <person name="Kublanov I.V."/>
        </authorList>
    </citation>
    <scope>NUCLEOTIDE SEQUENCE [LARGE SCALE GENOMIC DNA]</scope>
    <source>
        <strain evidence="1 2">Z-1701</strain>
    </source>
</reference>
<dbReference type="CDD" id="cd10152">
    <property type="entry name" value="SaCsoR-like_DUF156"/>
    <property type="match status" value="1"/>
</dbReference>
<evidence type="ECO:0000313" key="2">
    <source>
        <dbReference type="Proteomes" id="UP000449710"/>
    </source>
</evidence>
<dbReference type="EMBL" id="SUMG01000016">
    <property type="protein sequence ID" value="NBG89097.1"/>
    <property type="molecule type" value="Genomic_DNA"/>
</dbReference>
<gene>
    <name evidence="1" type="ORF">ISALK_11410</name>
</gene>
<dbReference type="InterPro" id="IPR038390">
    <property type="entry name" value="Metal_Tscrpt_repr_sf"/>
</dbReference>